<dbReference type="OrthoDB" id="9784461at2"/>
<dbReference type="Proteomes" id="UP000194154">
    <property type="component" value="Chromosome"/>
</dbReference>
<dbReference type="InterPro" id="IPR053930">
    <property type="entry name" value="RapZ-like_N"/>
</dbReference>
<organism evidence="7 8">
    <name type="scientific">Macrococcoides canis</name>
    <dbReference type="NCBI Taxonomy" id="1855823"/>
    <lineage>
        <taxon>Bacteria</taxon>
        <taxon>Bacillati</taxon>
        <taxon>Bacillota</taxon>
        <taxon>Bacilli</taxon>
        <taxon>Bacillales</taxon>
        <taxon>Staphylococcaceae</taxon>
        <taxon>Macrococcoides</taxon>
    </lineage>
</organism>
<reference evidence="7 8" key="1">
    <citation type="journal article" date="2017" name="Int. J. Syst. Evol. Microbiol.">
        <title>Macrococcus canis sp. nov., a skin bacterium associated with infections in dogs.</title>
        <authorList>
            <person name="Gobeli Brawand S."/>
            <person name="Cotting K."/>
            <person name="Gomez-Sanz E."/>
            <person name="Collaud A."/>
            <person name="Thomann A."/>
            <person name="Brodard I."/>
            <person name="Rodriguez-Campos S."/>
            <person name="Strauss C."/>
            <person name="Perreten V."/>
        </authorList>
    </citation>
    <scope>NUCLEOTIDE SEQUENCE [LARGE SCALE GENOMIC DNA]</scope>
    <source>
        <strain evidence="7 8">KM45013</strain>
    </source>
</reference>
<evidence type="ECO:0000256" key="3">
    <source>
        <dbReference type="ARBA" id="ARBA00023134"/>
    </source>
</evidence>
<dbReference type="Pfam" id="PF03668">
    <property type="entry name" value="RapZ-like_N"/>
    <property type="match status" value="1"/>
</dbReference>
<feature type="domain" description="RapZ-like N-terminal" evidence="5">
    <location>
        <begin position="10"/>
        <end position="163"/>
    </location>
</feature>
<dbReference type="GO" id="GO:0005524">
    <property type="term" value="F:ATP binding"/>
    <property type="evidence" value="ECO:0007669"/>
    <property type="project" value="UniProtKB-UniRule"/>
</dbReference>
<keyword evidence="1 4" id="KW-0547">Nucleotide-binding</keyword>
<dbReference type="HAMAP" id="MF_00636">
    <property type="entry name" value="RapZ_like"/>
    <property type="match status" value="1"/>
</dbReference>
<evidence type="ECO:0000259" key="5">
    <source>
        <dbReference type="Pfam" id="PF03668"/>
    </source>
</evidence>
<dbReference type="PANTHER" id="PTHR30448:SF0">
    <property type="entry name" value="RNASE ADAPTER PROTEIN RAPZ"/>
    <property type="match status" value="1"/>
</dbReference>
<accession>A0A1W7A9P4</accession>
<dbReference type="InterPro" id="IPR005337">
    <property type="entry name" value="RapZ-like"/>
</dbReference>
<dbReference type="InterPro" id="IPR053931">
    <property type="entry name" value="RapZ_C"/>
</dbReference>
<evidence type="ECO:0000256" key="4">
    <source>
        <dbReference type="HAMAP-Rule" id="MF_00636"/>
    </source>
</evidence>
<evidence type="ECO:0000256" key="2">
    <source>
        <dbReference type="ARBA" id="ARBA00022840"/>
    </source>
</evidence>
<feature type="domain" description="RapZ C-terminal" evidence="6">
    <location>
        <begin position="171"/>
        <end position="289"/>
    </location>
</feature>
<dbReference type="Pfam" id="PF22740">
    <property type="entry name" value="PapZ_C"/>
    <property type="match status" value="1"/>
</dbReference>
<keyword evidence="2 4" id="KW-0067">ATP-binding</keyword>
<dbReference type="PANTHER" id="PTHR30448">
    <property type="entry name" value="RNASE ADAPTER PROTEIN RAPZ"/>
    <property type="match status" value="1"/>
</dbReference>
<keyword evidence="3 4" id="KW-0342">GTP-binding</keyword>
<proteinExistence type="inferred from homology"/>
<feature type="binding site" evidence="4">
    <location>
        <begin position="15"/>
        <end position="22"/>
    </location>
    <ligand>
        <name>ATP</name>
        <dbReference type="ChEBI" id="CHEBI:30616"/>
    </ligand>
</feature>
<protein>
    <submittedName>
        <fullName evidence="7">GlmZ(SRNA)-inactivating NTPase</fullName>
    </submittedName>
</protein>
<evidence type="ECO:0000259" key="6">
    <source>
        <dbReference type="Pfam" id="PF22740"/>
    </source>
</evidence>
<name>A0A1W7A9P4_9STAP</name>
<evidence type="ECO:0000256" key="1">
    <source>
        <dbReference type="ARBA" id="ARBA00022741"/>
    </source>
</evidence>
<dbReference type="NCBIfam" id="NF003828">
    <property type="entry name" value="PRK05416.1"/>
    <property type="match status" value="1"/>
</dbReference>
<dbReference type="STRING" id="1855823.MCCS_07230"/>
<dbReference type="KEGG" id="mcak:MCCS_07230"/>
<sequence>MSNEDTYKRLVVVTGMSGAGKSVAIQCLEDLGYFCVDNLPPILLPKFIELMHNNTESLSRVAIGIDLRGKDFFNSLQDEIQNIINLNDVLVQVLFVEASDQILVSRYKETRRTHPLQDNISLIDAIQEERKLLADLRGVATHIIDSSEFKPKALRSKVIEIFGSGKDNIFTINVMSFGFKHGLPIDADIVFDVRFLPNPYYIEEMRTLTGLDPLVYDYVMKWKETEMFYQKLIDLLKFVIPGYMREGKSQVVIAIGCTGGQHRSVALSERISNELKDFFDFELHTRHRDALIEGTINEKA</sequence>
<feature type="binding site" evidence="4">
    <location>
        <begin position="66"/>
        <end position="69"/>
    </location>
    <ligand>
        <name>GTP</name>
        <dbReference type="ChEBI" id="CHEBI:37565"/>
    </ligand>
</feature>
<dbReference type="AlphaFoldDB" id="A0A1W7A9P4"/>
<dbReference type="GO" id="GO:0005525">
    <property type="term" value="F:GTP binding"/>
    <property type="evidence" value="ECO:0007669"/>
    <property type="project" value="UniProtKB-UniRule"/>
</dbReference>
<dbReference type="SUPFAM" id="SSF52540">
    <property type="entry name" value="P-loop containing nucleoside triphosphate hydrolases"/>
    <property type="match status" value="1"/>
</dbReference>
<dbReference type="PIRSF" id="PIRSF005052">
    <property type="entry name" value="P-loopkin"/>
    <property type="match status" value="1"/>
</dbReference>
<keyword evidence="8" id="KW-1185">Reference proteome</keyword>
<evidence type="ECO:0000313" key="7">
    <source>
        <dbReference type="EMBL" id="ARQ06373.1"/>
    </source>
</evidence>
<dbReference type="EMBL" id="CP021059">
    <property type="protein sequence ID" value="ARQ06373.1"/>
    <property type="molecule type" value="Genomic_DNA"/>
</dbReference>
<gene>
    <name evidence="7" type="ORF">MCCS_07230</name>
</gene>
<evidence type="ECO:0000313" key="8">
    <source>
        <dbReference type="Proteomes" id="UP000194154"/>
    </source>
</evidence>
<dbReference type="InterPro" id="IPR027417">
    <property type="entry name" value="P-loop_NTPase"/>
</dbReference>